<dbReference type="FunFam" id="3.40.50.300:FF:000299">
    <property type="entry name" value="ABC transporter ATP-binding protein/permease"/>
    <property type="match status" value="1"/>
</dbReference>
<dbReference type="PROSITE" id="PS00211">
    <property type="entry name" value="ABC_TRANSPORTER_1"/>
    <property type="match status" value="1"/>
</dbReference>
<feature type="transmembrane region" description="Helical" evidence="10">
    <location>
        <begin position="165"/>
        <end position="186"/>
    </location>
</feature>
<accession>A0A927H1D9</accession>
<dbReference type="RefSeq" id="WP_190930689.1">
    <property type="nucleotide sequence ID" value="NZ_JACXJA010000037.1"/>
</dbReference>
<feature type="transmembrane region" description="Helical" evidence="10">
    <location>
        <begin position="301"/>
        <end position="323"/>
    </location>
</feature>
<dbReference type="SUPFAM" id="SSF90123">
    <property type="entry name" value="ABC transporter transmembrane region"/>
    <property type="match status" value="1"/>
</dbReference>
<dbReference type="InterPro" id="IPR003593">
    <property type="entry name" value="AAA+_ATPase"/>
</dbReference>
<feature type="transmembrane region" description="Helical" evidence="10">
    <location>
        <begin position="418"/>
        <end position="449"/>
    </location>
</feature>
<evidence type="ECO:0000256" key="2">
    <source>
        <dbReference type="ARBA" id="ARBA00022448"/>
    </source>
</evidence>
<dbReference type="PROSITE" id="PS50929">
    <property type="entry name" value="ABC_TM1F"/>
    <property type="match status" value="1"/>
</dbReference>
<keyword evidence="5" id="KW-0547">Nucleotide-binding</keyword>
<evidence type="ECO:0000259" key="13">
    <source>
        <dbReference type="PROSITE" id="PS50990"/>
    </source>
</evidence>
<keyword evidence="6" id="KW-0378">Hydrolase</keyword>
<dbReference type="GO" id="GO:0008234">
    <property type="term" value="F:cysteine-type peptidase activity"/>
    <property type="evidence" value="ECO:0007669"/>
    <property type="project" value="UniProtKB-KW"/>
</dbReference>
<dbReference type="InterPro" id="IPR027417">
    <property type="entry name" value="P-loop_NTPase"/>
</dbReference>
<dbReference type="PROSITE" id="PS50990">
    <property type="entry name" value="PEPTIDASE_C39"/>
    <property type="match status" value="1"/>
</dbReference>
<dbReference type="PANTHER" id="PTHR24221:SF606">
    <property type="entry name" value="COLICIN V SECRETION-PROCESSING ATP-BINDING PROTEIN"/>
    <property type="match status" value="1"/>
</dbReference>
<evidence type="ECO:0000256" key="7">
    <source>
        <dbReference type="ARBA" id="ARBA00022840"/>
    </source>
</evidence>
<keyword evidence="2" id="KW-0813">Transport</keyword>
<dbReference type="EMBL" id="JACXJA010000037">
    <property type="protein sequence ID" value="MBD2865066.1"/>
    <property type="molecule type" value="Genomic_DNA"/>
</dbReference>
<evidence type="ECO:0000256" key="8">
    <source>
        <dbReference type="ARBA" id="ARBA00022989"/>
    </source>
</evidence>
<evidence type="ECO:0000259" key="12">
    <source>
        <dbReference type="PROSITE" id="PS50929"/>
    </source>
</evidence>
<dbReference type="Pfam" id="PF00005">
    <property type="entry name" value="ABC_tran"/>
    <property type="match status" value="1"/>
</dbReference>
<evidence type="ECO:0000256" key="9">
    <source>
        <dbReference type="ARBA" id="ARBA00023136"/>
    </source>
</evidence>
<protein>
    <submittedName>
        <fullName evidence="14">Peptidase domain-containing ABC transporter</fullName>
    </submittedName>
</protein>
<dbReference type="InterPro" id="IPR033839">
    <property type="entry name" value="Lacticin_481_peptidase"/>
</dbReference>
<dbReference type="GO" id="GO:0034040">
    <property type="term" value="F:ATPase-coupled lipid transmembrane transporter activity"/>
    <property type="evidence" value="ECO:0007669"/>
    <property type="project" value="TreeGrafter"/>
</dbReference>
<dbReference type="SUPFAM" id="SSF52540">
    <property type="entry name" value="P-loop containing nucleoside triphosphate hydrolases"/>
    <property type="match status" value="1"/>
</dbReference>
<keyword evidence="15" id="KW-1185">Reference proteome</keyword>
<keyword evidence="3" id="KW-1003">Cell membrane</keyword>
<evidence type="ECO:0000256" key="3">
    <source>
        <dbReference type="ARBA" id="ARBA00022475"/>
    </source>
</evidence>
<evidence type="ECO:0000256" key="5">
    <source>
        <dbReference type="ARBA" id="ARBA00022741"/>
    </source>
</evidence>
<gene>
    <name evidence="14" type="ORF">IDH45_24095</name>
</gene>
<dbReference type="CDD" id="cd18555">
    <property type="entry name" value="ABC_6TM_T1SS_like"/>
    <property type="match status" value="1"/>
</dbReference>
<dbReference type="GO" id="GO:0005886">
    <property type="term" value="C:plasma membrane"/>
    <property type="evidence" value="ECO:0007669"/>
    <property type="project" value="UniProtKB-SubCell"/>
</dbReference>
<comment type="subcellular location">
    <subcellularLocation>
        <location evidence="1">Cell membrane</location>
        <topology evidence="1">Multi-pass membrane protein</topology>
    </subcellularLocation>
</comment>
<dbReference type="Pfam" id="PF03412">
    <property type="entry name" value="Peptidase_C39"/>
    <property type="match status" value="1"/>
</dbReference>
<keyword evidence="8 10" id="KW-1133">Transmembrane helix</keyword>
<dbReference type="Proteomes" id="UP000639396">
    <property type="component" value="Unassembled WGS sequence"/>
</dbReference>
<dbReference type="SMART" id="SM00382">
    <property type="entry name" value="AAA"/>
    <property type="match status" value="1"/>
</dbReference>
<sequence length="714" mass="78537">MKLRSPRCIPFIEQMEQSECGVCCLAMLLGYYGCHVPLHELRERGGAGRDGTSLLLLRDMARGYAMEAAGRRIGIDGISKTDVPCILHWEHNHFVILKRLGKRRATIIDPGVGRMNIPIGQFAERYSGVLMTMKPAAGFVPRKRQPIWTSYFKLLGRHSGLVSQVVVMSLWIQMLALAAPISIRVLIDEVILPKETGFLPAIGIGFAALAFVQTLFLLLRSQTLVLLQNRLDWSLMSAFLGRLLRLPYSFFLLRSNGDLIVRANSNLMIRDILSNRTVTALLDGGMVVFFLLFMLERSPALTGWVVVAGALQAGISLLARVPIRQLSQEQILKQTAATNSFVETLRGITDVKAGGMESLAYERWERLYKQQLDTQRRRGVLEAGVDSVVGGLKFAAPLLLLWLGTNEVLTYRMTLGELFAFFTLAAAFLTPLSTLVTTLNHMIMLGVYLNRVLDIHRSREEQEDGAAAAPPHLTGKVELRGVSFRYYPGGPEVIRDVSVTIEPGRKVAIVGASGSGKSTLAGLLLGLYAPASGEVRFDGIDLERLDKRSLRSRLGVVTQSSFIFNRTIAENIAIHDPGLPMESIVQAAVMAGIHEDIMKMPQQYRTLVSEGGTNLSGGQRQRIALARALVRNPAIVLLDEATSALDMRTEAAVERNLSRLSCTRIVIAHRHSTVADADLILVLQGGRVAEAGKHDELLAAEGLYAALYRQLQPC</sequence>
<proteinExistence type="predicted"/>
<reference evidence="14" key="1">
    <citation type="submission" date="2020-09" db="EMBL/GenBank/DDBJ databases">
        <title>A novel bacterium of genus Paenibacillus, isolated from South China Sea.</title>
        <authorList>
            <person name="Huang H."/>
            <person name="Mo K."/>
            <person name="Hu Y."/>
        </authorList>
    </citation>
    <scope>NUCLEOTIDE SEQUENCE</scope>
    <source>
        <strain evidence="14">IB182363</strain>
    </source>
</reference>
<feature type="domain" description="ABC transmembrane type-1" evidence="12">
    <location>
        <begin position="172"/>
        <end position="444"/>
    </location>
</feature>
<feature type="transmembrane region" description="Helical" evidence="10">
    <location>
        <begin position="198"/>
        <end position="219"/>
    </location>
</feature>
<dbReference type="CDD" id="cd02425">
    <property type="entry name" value="Peptidase_C39F"/>
    <property type="match status" value="1"/>
</dbReference>
<dbReference type="InterPro" id="IPR011527">
    <property type="entry name" value="ABC1_TM_dom"/>
</dbReference>
<feature type="domain" description="ABC transporter" evidence="11">
    <location>
        <begin position="477"/>
        <end position="710"/>
    </location>
</feature>
<dbReference type="InterPro" id="IPR036640">
    <property type="entry name" value="ABC1_TM_sf"/>
</dbReference>
<dbReference type="Gene3D" id="3.90.70.10">
    <property type="entry name" value="Cysteine proteinases"/>
    <property type="match status" value="1"/>
</dbReference>
<dbReference type="Gene3D" id="3.40.50.300">
    <property type="entry name" value="P-loop containing nucleotide triphosphate hydrolases"/>
    <property type="match status" value="1"/>
</dbReference>
<dbReference type="GO" id="GO:0140359">
    <property type="term" value="F:ABC-type transporter activity"/>
    <property type="evidence" value="ECO:0007669"/>
    <property type="project" value="InterPro"/>
</dbReference>
<dbReference type="GO" id="GO:0016887">
    <property type="term" value="F:ATP hydrolysis activity"/>
    <property type="evidence" value="ECO:0007669"/>
    <property type="project" value="InterPro"/>
</dbReference>
<keyword evidence="9 10" id="KW-0472">Membrane</keyword>
<dbReference type="InterPro" id="IPR039421">
    <property type="entry name" value="Type_1_exporter"/>
</dbReference>
<dbReference type="InterPro" id="IPR005074">
    <property type="entry name" value="Peptidase_C39"/>
</dbReference>
<comment type="caution">
    <text evidence="14">The sequence shown here is derived from an EMBL/GenBank/DDBJ whole genome shotgun (WGS) entry which is preliminary data.</text>
</comment>
<evidence type="ECO:0000256" key="10">
    <source>
        <dbReference type="SAM" id="Phobius"/>
    </source>
</evidence>
<evidence type="ECO:0000256" key="1">
    <source>
        <dbReference type="ARBA" id="ARBA00004651"/>
    </source>
</evidence>
<dbReference type="GO" id="GO:0005524">
    <property type="term" value="F:ATP binding"/>
    <property type="evidence" value="ECO:0007669"/>
    <property type="project" value="UniProtKB-KW"/>
</dbReference>
<organism evidence="14 15">
    <name type="scientific">Paenibacillus oceani</name>
    <dbReference type="NCBI Taxonomy" id="2772510"/>
    <lineage>
        <taxon>Bacteria</taxon>
        <taxon>Bacillati</taxon>
        <taxon>Bacillota</taxon>
        <taxon>Bacilli</taxon>
        <taxon>Bacillales</taxon>
        <taxon>Paenibacillaceae</taxon>
        <taxon>Paenibacillus</taxon>
    </lineage>
</organism>
<dbReference type="PANTHER" id="PTHR24221">
    <property type="entry name" value="ATP-BINDING CASSETTE SUB-FAMILY B"/>
    <property type="match status" value="1"/>
</dbReference>
<evidence type="ECO:0000259" key="11">
    <source>
        <dbReference type="PROSITE" id="PS50893"/>
    </source>
</evidence>
<dbReference type="Gene3D" id="1.20.1560.10">
    <property type="entry name" value="ABC transporter type 1, transmembrane domain"/>
    <property type="match status" value="1"/>
</dbReference>
<name>A0A927H1D9_9BACL</name>
<dbReference type="Pfam" id="PF00664">
    <property type="entry name" value="ABC_membrane"/>
    <property type="match status" value="1"/>
</dbReference>
<keyword evidence="6" id="KW-0645">Protease</keyword>
<dbReference type="PROSITE" id="PS50893">
    <property type="entry name" value="ABC_TRANSPORTER_2"/>
    <property type="match status" value="1"/>
</dbReference>
<feature type="domain" description="Peptidase C39" evidence="13">
    <location>
        <begin position="14"/>
        <end position="133"/>
    </location>
</feature>
<evidence type="ECO:0000256" key="4">
    <source>
        <dbReference type="ARBA" id="ARBA00022692"/>
    </source>
</evidence>
<feature type="transmembrane region" description="Helical" evidence="10">
    <location>
        <begin position="273"/>
        <end position="295"/>
    </location>
</feature>
<dbReference type="InterPro" id="IPR017871">
    <property type="entry name" value="ABC_transporter-like_CS"/>
</dbReference>
<evidence type="ECO:0000313" key="15">
    <source>
        <dbReference type="Proteomes" id="UP000639396"/>
    </source>
</evidence>
<keyword evidence="7" id="KW-0067">ATP-binding</keyword>
<evidence type="ECO:0000256" key="6">
    <source>
        <dbReference type="ARBA" id="ARBA00022807"/>
    </source>
</evidence>
<keyword evidence="4 10" id="KW-0812">Transmembrane</keyword>
<evidence type="ECO:0000313" key="14">
    <source>
        <dbReference type="EMBL" id="MBD2865066.1"/>
    </source>
</evidence>
<dbReference type="InterPro" id="IPR003439">
    <property type="entry name" value="ABC_transporter-like_ATP-bd"/>
</dbReference>
<dbReference type="GO" id="GO:0006508">
    <property type="term" value="P:proteolysis"/>
    <property type="evidence" value="ECO:0007669"/>
    <property type="project" value="InterPro"/>
</dbReference>
<keyword evidence="6" id="KW-0788">Thiol protease</keyword>
<dbReference type="AlphaFoldDB" id="A0A927H1D9"/>